<dbReference type="Gene3D" id="3.80.10.10">
    <property type="entry name" value="Ribonuclease Inhibitor"/>
    <property type="match status" value="1"/>
</dbReference>
<organism evidence="1 2">
    <name type="scientific">Euplotes crassus</name>
    <dbReference type="NCBI Taxonomy" id="5936"/>
    <lineage>
        <taxon>Eukaryota</taxon>
        <taxon>Sar</taxon>
        <taxon>Alveolata</taxon>
        <taxon>Ciliophora</taxon>
        <taxon>Intramacronucleata</taxon>
        <taxon>Spirotrichea</taxon>
        <taxon>Hypotrichia</taxon>
        <taxon>Euplotida</taxon>
        <taxon>Euplotidae</taxon>
        <taxon>Moneuplotes</taxon>
    </lineage>
</organism>
<dbReference type="InterPro" id="IPR032675">
    <property type="entry name" value="LRR_dom_sf"/>
</dbReference>
<gene>
    <name evidence="1" type="ORF">ECRASSUSDP1_LOCUS24954</name>
</gene>
<accession>A0AAD1Y2J1</accession>
<comment type="caution">
    <text evidence="1">The sequence shown here is derived from an EMBL/GenBank/DDBJ whole genome shotgun (WGS) entry which is preliminary data.</text>
</comment>
<dbReference type="EMBL" id="CAMPGE010025722">
    <property type="protein sequence ID" value="CAI2383454.1"/>
    <property type="molecule type" value="Genomic_DNA"/>
</dbReference>
<dbReference type="SUPFAM" id="SSF52047">
    <property type="entry name" value="RNI-like"/>
    <property type="match status" value="1"/>
</dbReference>
<reference evidence="1" key="1">
    <citation type="submission" date="2023-07" db="EMBL/GenBank/DDBJ databases">
        <authorList>
            <consortium name="AG Swart"/>
            <person name="Singh M."/>
            <person name="Singh A."/>
            <person name="Seah K."/>
            <person name="Emmerich C."/>
        </authorList>
    </citation>
    <scope>NUCLEOTIDE SEQUENCE</scope>
    <source>
        <strain evidence="1">DP1</strain>
    </source>
</reference>
<dbReference type="AlphaFoldDB" id="A0AAD1Y2J1"/>
<sequence>MESNNKFTEEENACIISLEKSVLEETKEQDITRSQSILHKIFPKKKEIEPLDSDSGEVSKRNSRLYIDFRDLRNAKLAQSFKHLKFFDTNFVDFGCVDSKNKHFCDFLESSFPDKTNHLCLYSWNKMDLKRSNYLNSLLRVSSKVLQRVTFDSFCIGLPSLKKLVTAYKHARVLRLWDCRLAIPSVPDFSKALTNCQIQKLGLDGSGCSDLSDWENNFHEFKNLVQGLASSPDLRLSLKEVVICNCGVNQIEAKNILEENQLGGVKIITED</sequence>
<evidence type="ECO:0000313" key="1">
    <source>
        <dbReference type="EMBL" id="CAI2383454.1"/>
    </source>
</evidence>
<name>A0AAD1Y2J1_EUPCR</name>
<keyword evidence="2" id="KW-1185">Reference proteome</keyword>
<evidence type="ECO:0000313" key="2">
    <source>
        <dbReference type="Proteomes" id="UP001295684"/>
    </source>
</evidence>
<dbReference type="Proteomes" id="UP001295684">
    <property type="component" value="Unassembled WGS sequence"/>
</dbReference>
<protein>
    <submittedName>
        <fullName evidence="1">Uncharacterized protein</fullName>
    </submittedName>
</protein>
<proteinExistence type="predicted"/>